<dbReference type="EMBL" id="MU005614">
    <property type="protein sequence ID" value="KAF2678125.1"/>
    <property type="molecule type" value="Genomic_DNA"/>
</dbReference>
<dbReference type="SMART" id="SM00066">
    <property type="entry name" value="GAL4"/>
    <property type="match status" value="2"/>
</dbReference>
<sequence>MDDLDDELDLRYHRGLKPEVYYRCPSTESLDGALRNELEKSATSLIPVEIVTEFVFALQSTITVPMTQQSHLDALFHPADYPQSITVDHALCRSIDGKERLKLQRAIARSFIETIQDIDGFKYAERQAWNKDGSDGTRFKYVCADSLQNRDRKNNLKKEKGGETTEDEVQRKRKGNPELATYDCGGSIHIKFSTKRDAINVVYKHNPIHRDVESRPAKGNSTMPAFTASDHTTLQDATNGTSNGTKPCKRRRSKKDHVAVETEFDDPDLDMSTSPEAIKTPAKKKRKKSATSPEAGRTSSTKKVKKGKQPQSPSKACKKTAFPDDSPPPVQLVKGKCLRCREKGIKCNEAKPTCNQCRRGLWTCQYEQLGSKKRSKNGCLNCRGRKRKCTEERPSCAYCLKNDDECEYTDYA</sequence>
<feature type="compositionally biased region" description="Basic and acidic residues" evidence="2">
    <location>
        <begin position="152"/>
        <end position="163"/>
    </location>
</feature>
<evidence type="ECO:0000313" key="4">
    <source>
        <dbReference type="EMBL" id="KAF2678125.1"/>
    </source>
</evidence>
<dbReference type="Pfam" id="PF00172">
    <property type="entry name" value="Zn_clus"/>
    <property type="match status" value="2"/>
</dbReference>
<evidence type="ECO:0000259" key="3">
    <source>
        <dbReference type="PROSITE" id="PS50048"/>
    </source>
</evidence>
<reference evidence="4" key="1">
    <citation type="journal article" date="2020" name="Stud. Mycol.">
        <title>101 Dothideomycetes genomes: a test case for predicting lifestyles and emergence of pathogens.</title>
        <authorList>
            <person name="Haridas S."/>
            <person name="Albert R."/>
            <person name="Binder M."/>
            <person name="Bloem J."/>
            <person name="Labutti K."/>
            <person name="Salamov A."/>
            <person name="Andreopoulos B."/>
            <person name="Baker S."/>
            <person name="Barry K."/>
            <person name="Bills G."/>
            <person name="Bluhm B."/>
            <person name="Cannon C."/>
            <person name="Castanera R."/>
            <person name="Culley D."/>
            <person name="Daum C."/>
            <person name="Ezra D."/>
            <person name="Gonzalez J."/>
            <person name="Henrissat B."/>
            <person name="Kuo A."/>
            <person name="Liang C."/>
            <person name="Lipzen A."/>
            <person name="Lutzoni F."/>
            <person name="Magnuson J."/>
            <person name="Mondo S."/>
            <person name="Nolan M."/>
            <person name="Ohm R."/>
            <person name="Pangilinan J."/>
            <person name="Park H.-J."/>
            <person name="Ramirez L."/>
            <person name="Alfaro M."/>
            <person name="Sun H."/>
            <person name="Tritt A."/>
            <person name="Yoshinaga Y."/>
            <person name="Zwiers L.-H."/>
            <person name="Turgeon B."/>
            <person name="Goodwin S."/>
            <person name="Spatafora J."/>
            <person name="Crous P."/>
            <person name="Grigoriev I."/>
        </authorList>
    </citation>
    <scope>NUCLEOTIDE SEQUENCE</scope>
    <source>
        <strain evidence="4">CBS 122367</strain>
    </source>
</reference>
<dbReference type="InterPro" id="IPR036864">
    <property type="entry name" value="Zn2-C6_fun-type_DNA-bd_sf"/>
</dbReference>
<dbReference type="GO" id="GO:0045944">
    <property type="term" value="P:positive regulation of transcription by RNA polymerase II"/>
    <property type="evidence" value="ECO:0007669"/>
    <property type="project" value="TreeGrafter"/>
</dbReference>
<feature type="region of interest" description="Disordered" evidence="2">
    <location>
        <begin position="210"/>
        <end position="328"/>
    </location>
</feature>
<feature type="compositionally biased region" description="Polar residues" evidence="2">
    <location>
        <begin position="219"/>
        <end position="245"/>
    </location>
</feature>
<evidence type="ECO:0000256" key="1">
    <source>
        <dbReference type="ARBA" id="ARBA00023242"/>
    </source>
</evidence>
<dbReference type="SUPFAM" id="SSF57701">
    <property type="entry name" value="Zn2/Cys6 DNA-binding domain"/>
    <property type="match status" value="2"/>
</dbReference>
<dbReference type="GO" id="GO:0000976">
    <property type="term" value="F:transcription cis-regulatory region binding"/>
    <property type="evidence" value="ECO:0007669"/>
    <property type="project" value="TreeGrafter"/>
</dbReference>
<keyword evidence="1" id="KW-0539">Nucleus</keyword>
<dbReference type="PANTHER" id="PTHR37534:SF47">
    <property type="entry name" value="ZN(2)-C6 FUNGAL-TYPE DOMAIN-CONTAINING PROTEIN"/>
    <property type="match status" value="1"/>
</dbReference>
<dbReference type="Proteomes" id="UP000799291">
    <property type="component" value="Unassembled WGS sequence"/>
</dbReference>
<dbReference type="CDD" id="cd00067">
    <property type="entry name" value="GAL4"/>
    <property type="match status" value="2"/>
</dbReference>
<dbReference type="PROSITE" id="PS50048">
    <property type="entry name" value="ZN2_CY6_FUNGAL_2"/>
    <property type="match status" value="2"/>
</dbReference>
<gene>
    <name evidence="4" type="ORF">K458DRAFT_317558</name>
</gene>
<dbReference type="PROSITE" id="PS00463">
    <property type="entry name" value="ZN2_CY6_FUNGAL_1"/>
    <property type="match status" value="1"/>
</dbReference>
<dbReference type="GO" id="GO:0000981">
    <property type="term" value="F:DNA-binding transcription factor activity, RNA polymerase II-specific"/>
    <property type="evidence" value="ECO:0007669"/>
    <property type="project" value="InterPro"/>
</dbReference>
<dbReference type="PANTHER" id="PTHR37534">
    <property type="entry name" value="TRANSCRIPTIONAL ACTIVATOR PROTEIN UGA3"/>
    <property type="match status" value="1"/>
</dbReference>
<dbReference type="Gene3D" id="4.10.240.10">
    <property type="entry name" value="Zn(2)-C6 fungal-type DNA-binding domain"/>
    <property type="match status" value="2"/>
</dbReference>
<organism evidence="4 5">
    <name type="scientific">Lentithecium fluviatile CBS 122367</name>
    <dbReference type="NCBI Taxonomy" id="1168545"/>
    <lineage>
        <taxon>Eukaryota</taxon>
        <taxon>Fungi</taxon>
        <taxon>Dikarya</taxon>
        <taxon>Ascomycota</taxon>
        <taxon>Pezizomycotina</taxon>
        <taxon>Dothideomycetes</taxon>
        <taxon>Pleosporomycetidae</taxon>
        <taxon>Pleosporales</taxon>
        <taxon>Massarineae</taxon>
        <taxon>Lentitheciaceae</taxon>
        <taxon>Lentithecium</taxon>
    </lineage>
</organism>
<dbReference type="GO" id="GO:0008270">
    <property type="term" value="F:zinc ion binding"/>
    <property type="evidence" value="ECO:0007669"/>
    <property type="project" value="InterPro"/>
</dbReference>
<evidence type="ECO:0000313" key="5">
    <source>
        <dbReference type="Proteomes" id="UP000799291"/>
    </source>
</evidence>
<protein>
    <recommendedName>
        <fullName evidence="3">Zn(2)-C6 fungal-type domain-containing protein</fullName>
    </recommendedName>
</protein>
<dbReference type="OrthoDB" id="3251668at2759"/>
<dbReference type="InterPro" id="IPR001138">
    <property type="entry name" value="Zn2Cys6_DnaBD"/>
</dbReference>
<feature type="region of interest" description="Disordered" evidence="2">
    <location>
        <begin position="152"/>
        <end position="178"/>
    </location>
</feature>
<proteinExistence type="predicted"/>
<dbReference type="GO" id="GO:0005634">
    <property type="term" value="C:nucleus"/>
    <property type="evidence" value="ECO:0007669"/>
    <property type="project" value="TreeGrafter"/>
</dbReference>
<evidence type="ECO:0000256" key="2">
    <source>
        <dbReference type="SAM" id="MobiDB-lite"/>
    </source>
</evidence>
<dbReference type="AlphaFoldDB" id="A0A6G1IJ13"/>
<accession>A0A6G1IJ13</accession>
<name>A0A6G1IJ13_9PLEO</name>
<feature type="domain" description="Zn(2)-C6 fungal-type" evidence="3">
    <location>
        <begin position="378"/>
        <end position="408"/>
    </location>
</feature>
<keyword evidence="5" id="KW-1185">Reference proteome</keyword>
<feature type="domain" description="Zn(2)-C6 fungal-type" evidence="3">
    <location>
        <begin position="336"/>
        <end position="366"/>
    </location>
</feature>